<dbReference type="OrthoDB" id="4219828at2"/>
<keyword evidence="3" id="KW-1185">Reference proteome</keyword>
<name>A0A2L1ULD0_9GAMM</name>
<dbReference type="Proteomes" id="UP000239197">
    <property type="component" value="Chromosome"/>
</dbReference>
<evidence type="ECO:0000256" key="1">
    <source>
        <dbReference type="SAM" id="MobiDB-lite"/>
    </source>
</evidence>
<sequence length="72" mass="8088">MFSYDDNLNITGTGWRTGGNDGIPAYEESIHWLYEPGALTPLARSEKGQLHYVVSDHLARIPFTPAYFPNAF</sequence>
<feature type="compositionally biased region" description="Polar residues" evidence="1">
    <location>
        <begin position="1"/>
        <end position="14"/>
    </location>
</feature>
<evidence type="ECO:0000313" key="2">
    <source>
        <dbReference type="EMBL" id="AVF33732.1"/>
    </source>
</evidence>
<dbReference type="AlphaFoldDB" id="A0A2L1ULD0"/>
<evidence type="ECO:0000313" key="3">
    <source>
        <dbReference type="Proteomes" id="UP000239197"/>
    </source>
</evidence>
<organism evidence="2 3">
    <name type="scientific">Rahnella sikkimica</name>
    <dbReference type="NCBI Taxonomy" id="1805933"/>
    <lineage>
        <taxon>Bacteria</taxon>
        <taxon>Pseudomonadati</taxon>
        <taxon>Pseudomonadota</taxon>
        <taxon>Gammaproteobacteria</taxon>
        <taxon>Enterobacterales</taxon>
        <taxon>Yersiniaceae</taxon>
        <taxon>Rahnella</taxon>
    </lineage>
</organism>
<dbReference type="KEGG" id="rox:BV494_01790"/>
<dbReference type="RefSeq" id="WP_104921299.1">
    <property type="nucleotide sequence ID" value="NZ_CP019062.1"/>
</dbReference>
<gene>
    <name evidence="2" type="ORF">BV494_01790</name>
</gene>
<dbReference type="EMBL" id="CP019062">
    <property type="protein sequence ID" value="AVF33732.1"/>
    <property type="molecule type" value="Genomic_DNA"/>
</dbReference>
<proteinExistence type="predicted"/>
<protein>
    <submittedName>
        <fullName evidence="2">Uncharacterized protein</fullName>
    </submittedName>
</protein>
<accession>A0A2L1ULD0</accession>
<feature type="region of interest" description="Disordered" evidence="1">
    <location>
        <begin position="1"/>
        <end position="20"/>
    </location>
</feature>
<reference evidence="3" key="1">
    <citation type="submission" date="2017-01" db="EMBL/GenBank/DDBJ databases">
        <title>Genome sequence of Rouxiella sp. ERMR1:05.</title>
        <authorList>
            <person name="Kumar R."/>
            <person name="Singh D."/>
            <person name="Kumar S."/>
        </authorList>
    </citation>
    <scope>NUCLEOTIDE SEQUENCE [LARGE SCALE GENOMIC DNA]</scope>
    <source>
        <strain evidence="3">ERMR1:05</strain>
    </source>
</reference>